<evidence type="ECO:0000313" key="2">
    <source>
        <dbReference type="Proteomes" id="UP000005365"/>
    </source>
</evidence>
<protein>
    <submittedName>
        <fullName evidence="1">Uncharacterized protein</fullName>
    </submittedName>
</protein>
<keyword evidence="2" id="KW-1185">Reference proteome</keyword>
<organism evidence="1 2">
    <name type="scientific">Neisseria sicca ATCC 29256</name>
    <dbReference type="NCBI Taxonomy" id="547045"/>
    <lineage>
        <taxon>Bacteria</taxon>
        <taxon>Pseudomonadati</taxon>
        <taxon>Pseudomonadota</taxon>
        <taxon>Betaproteobacteria</taxon>
        <taxon>Neisseriales</taxon>
        <taxon>Neisseriaceae</taxon>
        <taxon>Neisseria</taxon>
    </lineage>
</organism>
<name>C6M888_NEISI</name>
<proteinExistence type="predicted"/>
<sequence>MVDGLLYRLITQGRLKLFRRPTTRTVLGAFGKCRRNYSLQTLEVAGSNPASAANYGRVAQRIERVKISLPLVARYTTPYGRMPAGLH</sequence>
<comment type="caution">
    <text evidence="1">The sequence shown here is derived from an EMBL/GenBank/DDBJ whole genome shotgun (WGS) entry which is preliminary data.</text>
</comment>
<dbReference type="Proteomes" id="UP000005365">
    <property type="component" value="Unassembled WGS sequence"/>
</dbReference>
<gene>
    <name evidence="1" type="ORF">NEISICOT_02756</name>
</gene>
<accession>C6M888</accession>
<dbReference type="AlphaFoldDB" id="C6M888"/>
<reference evidence="1" key="1">
    <citation type="submission" date="2009-07" db="EMBL/GenBank/DDBJ databases">
        <authorList>
            <person name="Weinstock G."/>
            <person name="Sodergren E."/>
            <person name="Clifton S."/>
            <person name="Fulton L."/>
            <person name="Fulton B."/>
            <person name="Courtney L."/>
            <person name="Fronick C."/>
            <person name="Harrison M."/>
            <person name="Strong C."/>
            <person name="Farmer C."/>
            <person name="Delahaunty K."/>
            <person name="Markovic C."/>
            <person name="Hall O."/>
            <person name="Minx P."/>
            <person name="Tomlinson C."/>
            <person name="Mitreva M."/>
            <person name="Nelson J."/>
            <person name="Hou S."/>
            <person name="Wollam A."/>
            <person name="Pepin K.H."/>
            <person name="Johnson M."/>
            <person name="Bhonagiri V."/>
            <person name="Nash W.E."/>
            <person name="Warren W."/>
            <person name="Chinwalla A."/>
            <person name="Mardis E.R."/>
            <person name="Wilson R.K."/>
        </authorList>
    </citation>
    <scope>NUCLEOTIDE SEQUENCE [LARGE SCALE GENOMIC DNA]</scope>
    <source>
        <strain evidence="1">ATCC 29256</strain>
    </source>
</reference>
<dbReference type="EMBL" id="ACKO02000019">
    <property type="protein sequence ID" value="EET43532.1"/>
    <property type="molecule type" value="Genomic_DNA"/>
</dbReference>
<evidence type="ECO:0000313" key="1">
    <source>
        <dbReference type="EMBL" id="EET43532.1"/>
    </source>
</evidence>